<keyword evidence="5" id="KW-1185">Reference proteome</keyword>
<feature type="domain" description="Reverse transcriptase" evidence="3">
    <location>
        <begin position="135"/>
        <end position="235"/>
    </location>
</feature>
<dbReference type="PANTHER" id="PTHR37984:SF8">
    <property type="entry name" value="CCHC-TYPE DOMAIN-CONTAINING PROTEIN"/>
    <property type="match status" value="1"/>
</dbReference>
<dbReference type="EMBL" id="RHFK02000009">
    <property type="protein sequence ID" value="TWW70774.1"/>
    <property type="molecule type" value="Genomic_DNA"/>
</dbReference>
<dbReference type="PANTHER" id="PTHR37984">
    <property type="entry name" value="PROTEIN CBG26694"/>
    <property type="match status" value="1"/>
</dbReference>
<sequence>MVALGGTKTGLPSTRDERSFDSDVFLTPAVHRLRRSVVPRRSSPGLGIRLEGPNFEPPELLEYKDLFNNDTIGKLPVVYHMRLDHSVPPTICAPRRVPLAMRDKIVAELQRMTNMEVITPIQEHTEWVSAMVAAKKKDGTIRLCIDPVNLNKALLWPHHPLKTVEEVIADMPDAKMFSILDAKCGFWQVPLSEESSRLTTFMTPVGCYTFLRMPYGITTGSEVFQRCMEQIDDNLVVHQDLKVEVRAPYQAAPGPMDVFSNPIDAF</sequence>
<dbReference type="Gene3D" id="3.30.70.270">
    <property type="match status" value="1"/>
</dbReference>
<dbReference type="Gene3D" id="3.10.10.10">
    <property type="entry name" value="HIV Type 1 Reverse Transcriptase, subunit A, domain 1"/>
    <property type="match status" value="1"/>
</dbReference>
<dbReference type="CDD" id="cd01647">
    <property type="entry name" value="RT_LTR"/>
    <property type="match status" value="1"/>
</dbReference>
<dbReference type="EC" id="3.1.26.4" evidence="2"/>
<protein>
    <recommendedName>
        <fullName evidence="2">ribonuclease H</fullName>
        <ecNumber evidence="2">3.1.26.4</ecNumber>
    </recommendedName>
</protein>
<dbReference type="InterPro" id="IPR043502">
    <property type="entry name" value="DNA/RNA_pol_sf"/>
</dbReference>
<dbReference type="SUPFAM" id="SSF56672">
    <property type="entry name" value="DNA/RNA polymerases"/>
    <property type="match status" value="1"/>
</dbReference>
<organism evidence="4 5">
    <name type="scientific">Takifugu flavidus</name>
    <name type="common">sansaifugu</name>
    <dbReference type="NCBI Taxonomy" id="433684"/>
    <lineage>
        <taxon>Eukaryota</taxon>
        <taxon>Metazoa</taxon>
        <taxon>Chordata</taxon>
        <taxon>Craniata</taxon>
        <taxon>Vertebrata</taxon>
        <taxon>Euteleostomi</taxon>
        <taxon>Actinopterygii</taxon>
        <taxon>Neopterygii</taxon>
        <taxon>Teleostei</taxon>
        <taxon>Neoteleostei</taxon>
        <taxon>Acanthomorphata</taxon>
        <taxon>Eupercaria</taxon>
        <taxon>Tetraodontiformes</taxon>
        <taxon>Tetradontoidea</taxon>
        <taxon>Tetraodontidae</taxon>
        <taxon>Takifugu</taxon>
    </lineage>
</organism>
<dbReference type="AlphaFoldDB" id="A0A5C6NTG4"/>
<evidence type="ECO:0000259" key="3">
    <source>
        <dbReference type="Pfam" id="PF00078"/>
    </source>
</evidence>
<evidence type="ECO:0000256" key="1">
    <source>
        <dbReference type="ARBA" id="ARBA00010879"/>
    </source>
</evidence>
<dbReference type="Pfam" id="PF00078">
    <property type="entry name" value="RVT_1"/>
    <property type="match status" value="1"/>
</dbReference>
<name>A0A5C6NTG4_9TELE</name>
<dbReference type="InterPro" id="IPR050951">
    <property type="entry name" value="Retrovirus_Pol_polyprotein"/>
</dbReference>
<comment type="caution">
    <text evidence="4">The sequence shown here is derived from an EMBL/GenBank/DDBJ whole genome shotgun (WGS) entry which is preliminary data.</text>
</comment>
<evidence type="ECO:0000313" key="4">
    <source>
        <dbReference type="EMBL" id="TWW70774.1"/>
    </source>
</evidence>
<comment type="similarity">
    <text evidence="1">Belongs to the beta type-B retroviral polymerase family. HERV class-II K(HML-2) pol subfamily.</text>
</comment>
<accession>A0A5C6NTG4</accession>
<dbReference type="Proteomes" id="UP000324091">
    <property type="component" value="Chromosome 17"/>
</dbReference>
<reference evidence="4 5" key="1">
    <citation type="submission" date="2019-04" db="EMBL/GenBank/DDBJ databases">
        <title>Chromosome genome assembly for Takifugu flavidus.</title>
        <authorList>
            <person name="Xiao S."/>
        </authorList>
    </citation>
    <scope>NUCLEOTIDE SEQUENCE [LARGE SCALE GENOMIC DNA]</scope>
    <source>
        <strain evidence="4">HTHZ2018</strain>
        <tissue evidence="4">Muscle</tissue>
    </source>
</reference>
<evidence type="ECO:0000313" key="5">
    <source>
        <dbReference type="Proteomes" id="UP000324091"/>
    </source>
</evidence>
<dbReference type="GO" id="GO:0004523">
    <property type="term" value="F:RNA-DNA hybrid ribonuclease activity"/>
    <property type="evidence" value="ECO:0007669"/>
    <property type="project" value="UniProtKB-EC"/>
</dbReference>
<gene>
    <name evidence="4" type="ORF">D4764_17G0002570</name>
</gene>
<dbReference type="InterPro" id="IPR043128">
    <property type="entry name" value="Rev_trsase/Diguanyl_cyclase"/>
</dbReference>
<dbReference type="InterPro" id="IPR000477">
    <property type="entry name" value="RT_dom"/>
</dbReference>
<proteinExistence type="inferred from homology"/>
<evidence type="ECO:0000256" key="2">
    <source>
        <dbReference type="ARBA" id="ARBA00012180"/>
    </source>
</evidence>